<dbReference type="PANTHER" id="PTHR47893:SF1">
    <property type="entry name" value="REGULATORY PROTEIN PCHR"/>
    <property type="match status" value="1"/>
</dbReference>
<evidence type="ECO:0000259" key="4">
    <source>
        <dbReference type="PROSITE" id="PS01124"/>
    </source>
</evidence>
<accession>A0A1G8A2S7</accession>
<dbReference type="EMBL" id="FNBN01000009">
    <property type="protein sequence ID" value="SDH15252.1"/>
    <property type="molecule type" value="Genomic_DNA"/>
</dbReference>
<feature type="domain" description="HTH araC/xylS-type" evidence="4">
    <location>
        <begin position="237"/>
        <end position="333"/>
    </location>
</feature>
<keyword evidence="1" id="KW-0805">Transcription regulation</keyword>
<dbReference type="PROSITE" id="PS01124">
    <property type="entry name" value="HTH_ARAC_FAMILY_2"/>
    <property type="match status" value="1"/>
</dbReference>
<dbReference type="AlphaFoldDB" id="A0A1G8A2S7"/>
<dbReference type="PANTHER" id="PTHR47893">
    <property type="entry name" value="REGULATORY PROTEIN PCHR"/>
    <property type="match status" value="1"/>
</dbReference>
<reference evidence="5 6" key="1">
    <citation type="submission" date="2016-10" db="EMBL/GenBank/DDBJ databases">
        <authorList>
            <person name="de Groot N.N."/>
        </authorList>
    </citation>
    <scope>NUCLEOTIDE SEQUENCE [LARGE SCALE GENOMIC DNA]</scope>
    <source>
        <strain evidence="5 6">DSM 527</strain>
    </source>
</reference>
<name>A0A1G8A2S7_CHIFI</name>
<keyword evidence="3" id="KW-0804">Transcription</keyword>
<gene>
    <name evidence="5" type="ORF">SAMN04488121_10999</name>
</gene>
<evidence type="ECO:0000256" key="1">
    <source>
        <dbReference type="ARBA" id="ARBA00023015"/>
    </source>
</evidence>
<evidence type="ECO:0000313" key="5">
    <source>
        <dbReference type="EMBL" id="SDH15252.1"/>
    </source>
</evidence>
<proteinExistence type="predicted"/>
<dbReference type="PROSITE" id="PS00041">
    <property type="entry name" value="HTH_ARAC_FAMILY_1"/>
    <property type="match status" value="1"/>
</dbReference>
<evidence type="ECO:0000313" key="6">
    <source>
        <dbReference type="Proteomes" id="UP000199045"/>
    </source>
</evidence>
<dbReference type="STRING" id="104663.SAMN04488121_10999"/>
<dbReference type="OrthoDB" id="799767at2"/>
<dbReference type="SUPFAM" id="SSF46689">
    <property type="entry name" value="Homeodomain-like"/>
    <property type="match status" value="2"/>
</dbReference>
<organism evidence="5 6">
    <name type="scientific">Chitinophaga filiformis</name>
    <name type="common">Myxococcus filiformis</name>
    <name type="synonym">Flexibacter filiformis</name>
    <dbReference type="NCBI Taxonomy" id="104663"/>
    <lineage>
        <taxon>Bacteria</taxon>
        <taxon>Pseudomonadati</taxon>
        <taxon>Bacteroidota</taxon>
        <taxon>Chitinophagia</taxon>
        <taxon>Chitinophagales</taxon>
        <taxon>Chitinophagaceae</taxon>
        <taxon>Chitinophaga</taxon>
    </lineage>
</organism>
<dbReference type="RefSeq" id="WP_089836849.1">
    <property type="nucleotide sequence ID" value="NZ_FNBN01000009.1"/>
</dbReference>
<dbReference type="InterPro" id="IPR020449">
    <property type="entry name" value="Tscrpt_reg_AraC-type_HTH"/>
</dbReference>
<evidence type="ECO:0000256" key="2">
    <source>
        <dbReference type="ARBA" id="ARBA00023125"/>
    </source>
</evidence>
<keyword evidence="2 5" id="KW-0238">DNA-binding</keyword>
<sequence length="333" mass="38172">MDIQIKNDASELIFSEQMEFPMPKFLSPSLIEEKQHFNYHFADANFQEIYFDGYHIAIGDVHVYENLHIYTTEHIPTISLIFMLNGQFVAGPDMVTGNFGKRRYQSLEHNLFFNPSPAENIDVDKQRGFELMALAFSTERFLDIAANGGRVLDNLANEVAGGKGAYLNKKLNPPITTRMLMVLEEIRQCQFTGGVKKLFLQSKALELLALQCEQYERVEHVRTDSFTISPADKEKIHYAKDLLLKNMENPPSLAELSRQAGLNEFKLKNGFRQVFDNTVFGYLNDHRMDYARKMIATREFSLTEIAEQLGFSSIQHFSIAFKKKFGVSPSKLK</sequence>
<dbReference type="InterPro" id="IPR018060">
    <property type="entry name" value="HTH_AraC"/>
</dbReference>
<dbReference type="GO" id="GO:0003700">
    <property type="term" value="F:DNA-binding transcription factor activity"/>
    <property type="evidence" value="ECO:0007669"/>
    <property type="project" value="InterPro"/>
</dbReference>
<evidence type="ECO:0000256" key="3">
    <source>
        <dbReference type="ARBA" id="ARBA00023163"/>
    </source>
</evidence>
<protein>
    <submittedName>
        <fullName evidence="5">AraC-type DNA-binding protein</fullName>
    </submittedName>
</protein>
<dbReference type="Proteomes" id="UP000199045">
    <property type="component" value="Unassembled WGS sequence"/>
</dbReference>
<dbReference type="InterPro" id="IPR018062">
    <property type="entry name" value="HTH_AraC-typ_CS"/>
</dbReference>
<dbReference type="InterPro" id="IPR053142">
    <property type="entry name" value="PchR_regulatory_protein"/>
</dbReference>
<dbReference type="Pfam" id="PF12833">
    <property type="entry name" value="HTH_18"/>
    <property type="match status" value="1"/>
</dbReference>
<dbReference type="GO" id="GO:0043565">
    <property type="term" value="F:sequence-specific DNA binding"/>
    <property type="evidence" value="ECO:0007669"/>
    <property type="project" value="InterPro"/>
</dbReference>
<dbReference type="InterPro" id="IPR009057">
    <property type="entry name" value="Homeodomain-like_sf"/>
</dbReference>
<dbReference type="Gene3D" id="1.10.10.60">
    <property type="entry name" value="Homeodomain-like"/>
    <property type="match status" value="2"/>
</dbReference>
<dbReference type="SMART" id="SM00342">
    <property type="entry name" value="HTH_ARAC"/>
    <property type="match status" value="1"/>
</dbReference>
<dbReference type="PRINTS" id="PR00032">
    <property type="entry name" value="HTHARAC"/>
</dbReference>